<dbReference type="GO" id="GO:0005737">
    <property type="term" value="C:cytoplasm"/>
    <property type="evidence" value="ECO:0007669"/>
    <property type="project" value="TreeGrafter"/>
</dbReference>
<dbReference type="GO" id="GO:0008677">
    <property type="term" value="F:2-dehydropantoate 2-reductase activity"/>
    <property type="evidence" value="ECO:0007669"/>
    <property type="project" value="UniProtKB-EC"/>
</dbReference>
<keyword evidence="4" id="KW-1185">Reference proteome</keyword>
<feature type="domain" description="Ketopantoate reductase C-terminal" evidence="2">
    <location>
        <begin position="197"/>
        <end position="316"/>
    </location>
</feature>
<dbReference type="PANTHER" id="PTHR21708:SF45">
    <property type="entry name" value="2-DEHYDROPANTOATE 2-REDUCTASE"/>
    <property type="match status" value="1"/>
</dbReference>
<dbReference type="InterPro" id="IPR051402">
    <property type="entry name" value="KPR-Related"/>
</dbReference>
<proteinExistence type="predicted"/>
<evidence type="ECO:0000259" key="1">
    <source>
        <dbReference type="Pfam" id="PF02558"/>
    </source>
</evidence>
<dbReference type="Pfam" id="PF08546">
    <property type="entry name" value="ApbA_C"/>
    <property type="match status" value="1"/>
</dbReference>
<dbReference type="InterPro" id="IPR013752">
    <property type="entry name" value="KPA_reductase"/>
</dbReference>
<dbReference type="EMBL" id="WMBA01000036">
    <property type="protein sequence ID" value="MTD56570.1"/>
    <property type="molecule type" value="Genomic_DNA"/>
</dbReference>
<dbReference type="OrthoDB" id="9796561at2"/>
<dbReference type="InterPro" id="IPR013328">
    <property type="entry name" value="6PGD_dom2"/>
</dbReference>
<accession>A0A6N7Z6T6</accession>
<dbReference type="InterPro" id="IPR013332">
    <property type="entry name" value="KPR_N"/>
</dbReference>
<dbReference type="SUPFAM" id="SSF51735">
    <property type="entry name" value="NAD(P)-binding Rossmann-fold domains"/>
    <property type="match status" value="1"/>
</dbReference>
<dbReference type="SUPFAM" id="SSF48179">
    <property type="entry name" value="6-phosphogluconate dehydrogenase C-terminal domain-like"/>
    <property type="match status" value="1"/>
</dbReference>
<reference evidence="3 4" key="1">
    <citation type="submission" date="2019-11" db="EMBL/GenBank/DDBJ databases">
        <title>Draft genome of Amycolatopsis RM579.</title>
        <authorList>
            <person name="Duangmal K."/>
            <person name="Mingma R."/>
        </authorList>
    </citation>
    <scope>NUCLEOTIDE SEQUENCE [LARGE SCALE GENOMIC DNA]</scope>
    <source>
        <strain evidence="3 4">RM579</strain>
    </source>
</reference>
<dbReference type="InterPro" id="IPR036291">
    <property type="entry name" value="NAD(P)-bd_dom_sf"/>
</dbReference>
<dbReference type="Proteomes" id="UP000440096">
    <property type="component" value="Unassembled WGS sequence"/>
</dbReference>
<dbReference type="Pfam" id="PF02558">
    <property type="entry name" value="ApbA"/>
    <property type="match status" value="1"/>
</dbReference>
<dbReference type="Gene3D" id="1.10.1040.10">
    <property type="entry name" value="N-(1-d-carboxylethyl)-l-norvaline Dehydrogenase, domain 2"/>
    <property type="match status" value="1"/>
</dbReference>
<name>A0A6N7Z6T6_9PSEU</name>
<gene>
    <name evidence="3" type="ORF">GKO32_21725</name>
</gene>
<protein>
    <submittedName>
        <fullName evidence="3">2-dehydropantoate 2-reductase</fullName>
        <ecNumber evidence="3">1.1.1.169</ecNumber>
    </submittedName>
</protein>
<keyword evidence="3" id="KW-0560">Oxidoreductase</keyword>
<dbReference type="InterPro" id="IPR008927">
    <property type="entry name" value="6-PGluconate_DH-like_C_sf"/>
</dbReference>
<sequence length="325" mass="34301">MKVCVYGVGAIGGLFAARLARGGVSVSGVARGATLASLRERGLVLIEGEARRRIDIAASDDPAALGRQDVVIVAVKTTAIESVAEGIAPLLTGDTVILSAMNGVPWWFFNGLADAPPGLRLPSLDPTGVLDRSMPASQVIGSVVHLSASSPEPGTVRHGAGRRVIIGAPAGPPDGRAEQVAELLRRGSFDVEVSDRIQRDIWYKLWGNMTMNPLSAITGATLDRILDDTLVRQFATRCMREAAQVGARIGLTITDDPEKRHEVTRALGAVRTSMLQDVDAGRGVELDALVTVVSELADALAVPAPNIDALLGLARLHARVRHLYP</sequence>
<dbReference type="AlphaFoldDB" id="A0A6N7Z6T6"/>
<organism evidence="3 4">
    <name type="scientific">Amycolatopsis pithecellobii</name>
    <dbReference type="NCBI Taxonomy" id="664692"/>
    <lineage>
        <taxon>Bacteria</taxon>
        <taxon>Bacillati</taxon>
        <taxon>Actinomycetota</taxon>
        <taxon>Actinomycetes</taxon>
        <taxon>Pseudonocardiales</taxon>
        <taxon>Pseudonocardiaceae</taxon>
        <taxon>Amycolatopsis</taxon>
    </lineage>
</organism>
<dbReference type="FunFam" id="1.10.1040.10:FF:000017">
    <property type="entry name" value="2-dehydropantoate 2-reductase"/>
    <property type="match status" value="1"/>
</dbReference>
<dbReference type="NCBIfam" id="NF005089">
    <property type="entry name" value="PRK06522.1-4"/>
    <property type="match status" value="1"/>
</dbReference>
<evidence type="ECO:0000259" key="2">
    <source>
        <dbReference type="Pfam" id="PF08546"/>
    </source>
</evidence>
<comment type="caution">
    <text evidence="3">The sequence shown here is derived from an EMBL/GenBank/DDBJ whole genome shotgun (WGS) entry which is preliminary data.</text>
</comment>
<dbReference type="Gene3D" id="3.40.50.720">
    <property type="entry name" value="NAD(P)-binding Rossmann-like Domain"/>
    <property type="match status" value="1"/>
</dbReference>
<evidence type="ECO:0000313" key="4">
    <source>
        <dbReference type="Proteomes" id="UP000440096"/>
    </source>
</evidence>
<dbReference type="RefSeq" id="WP_154758730.1">
    <property type="nucleotide sequence ID" value="NZ_WMBA01000036.1"/>
</dbReference>
<dbReference type="PANTHER" id="PTHR21708">
    <property type="entry name" value="PROBABLE 2-DEHYDROPANTOATE 2-REDUCTASE"/>
    <property type="match status" value="1"/>
</dbReference>
<evidence type="ECO:0000313" key="3">
    <source>
        <dbReference type="EMBL" id="MTD56570.1"/>
    </source>
</evidence>
<dbReference type="EC" id="1.1.1.169" evidence="3"/>
<feature type="domain" description="Ketopantoate reductase N-terminal" evidence="1">
    <location>
        <begin position="3"/>
        <end position="169"/>
    </location>
</feature>